<gene>
    <name evidence="3" type="ORF">ACFPJ5_19505</name>
</gene>
<feature type="compositionally biased region" description="Low complexity" evidence="1">
    <location>
        <begin position="31"/>
        <end position="56"/>
    </location>
</feature>
<evidence type="ECO:0000259" key="2">
    <source>
        <dbReference type="Pfam" id="PF13360"/>
    </source>
</evidence>
<dbReference type="AlphaFoldDB" id="A0ABD5RH08"/>
<dbReference type="SUPFAM" id="SSF50998">
    <property type="entry name" value="Quinoprotein alcohol dehydrogenase-like"/>
    <property type="match status" value="2"/>
</dbReference>
<dbReference type="InterPro" id="IPR015943">
    <property type="entry name" value="WD40/YVTN_repeat-like_dom_sf"/>
</dbReference>
<feature type="region of interest" description="Disordered" evidence="1">
    <location>
        <begin position="31"/>
        <end position="80"/>
    </location>
</feature>
<dbReference type="RefSeq" id="WP_227231176.1">
    <property type="nucleotide sequence ID" value="NZ_JAJCVJ010000003.1"/>
</dbReference>
<dbReference type="Pfam" id="PF13360">
    <property type="entry name" value="PQQ_2"/>
    <property type="match status" value="1"/>
</dbReference>
<reference evidence="3 4" key="1">
    <citation type="journal article" date="2019" name="Int. J. Syst. Evol. Microbiol.">
        <title>The Global Catalogue of Microorganisms (GCM) 10K type strain sequencing project: providing services to taxonomists for standard genome sequencing and annotation.</title>
        <authorList>
            <consortium name="The Broad Institute Genomics Platform"/>
            <consortium name="The Broad Institute Genome Sequencing Center for Infectious Disease"/>
            <person name="Wu L."/>
            <person name="Ma J."/>
        </authorList>
    </citation>
    <scope>NUCLEOTIDE SEQUENCE [LARGE SCALE GENOMIC DNA]</scope>
    <source>
        <strain evidence="3 4">CGMCC 1.12237</strain>
    </source>
</reference>
<comment type="caution">
    <text evidence="3">The sequence shown here is derived from an EMBL/GenBank/DDBJ whole genome shotgun (WGS) entry which is preliminary data.</text>
</comment>
<dbReference type="InterPro" id="IPR018391">
    <property type="entry name" value="PQQ_b-propeller_rpt"/>
</dbReference>
<dbReference type="PANTHER" id="PTHR34512">
    <property type="entry name" value="CELL SURFACE PROTEIN"/>
    <property type="match status" value="1"/>
</dbReference>
<dbReference type="EMBL" id="JBHSKX010000004">
    <property type="protein sequence ID" value="MFC5369121.1"/>
    <property type="molecule type" value="Genomic_DNA"/>
</dbReference>
<accession>A0ABD5RH08</accession>
<feature type="domain" description="Pyrrolo-quinoline quinone repeat" evidence="2">
    <location>
        <begin position="296"/>
        <end position="421"/>
    </location>
</feature>
<sequence length="424" mass="44907">MTKQPIAERKPMCPSRRRVLSSAGAAAVAAVGASTALGDTRTPPTDTESTTPEVVPDWPMSRYDPAGTASSPTATGPKDDVRTAWTTAAPDWFAGTSAPILFEQTLYAAGGGMLALDVETGARRFDFPGAYRSTPAVARTDVYRTPTLATTATAGLFGVNAKGGIDLPFTNRNLGGERWHGPRATGSGYLGSLAPVPAVTAGSRVFTPVAGTNDVVAVDPANGDVAWERVVNEDDTVSSQPRRPAVRDGTVYVTSWPSRTRAYDATTGERRWRRDLDDQLLLPPVATTEGVVVPSRQYVWLLDPDDGTTLWRRDLDGNATESAPAVADGRVFLTDEQGSLYALDLATGETDWTASFDGATAPVVADGVVYAVRSGVELLAFDAATGDRQFRFSPSQVPLSPPAVGDGTLYLSNRQRVVALEDGR</sequence>
<protein>
    <submittedName>
        <fullName evidence="3">PQQ-binding-like beta-propeller repeat protein</fullName>
    </submittedName>
</protein>
<dbReference type="InterPro" id="IPR011047">
    <property type="entry name" value="Quinoprotein_ADH-like_sf"/>
</dbReference>
<evidence type="ECO:0000313" key="3">
    <source>
        <dbReference type="EMBL" id="MFC5369121.1"/>
    </source>
</evidence>
<dbReference type="PROSITE" id="PS51318">
    <property type="entry name" value="TAT"/>
    <property type="match status" value="1"/>
</dbReference>
<evidence type="ECO:0000256" key="1">
    <source>
        <dbReference type="SAM" id="MobiDB-lite"/>
    </source>
</evidence>
<evidence type="ECO:0000313" key="4">
    <source>
        <dbReference type="Proteomes" id="UP001596201"/>
    </source>
</evidence>
<keyword evidence="4" id="KW-1185">Reference proteome</keyword>
<dbReference type="InterPro" id="IPR006311">
    <property type="entry name" value="TAT_signal"/>
</dbReference>
<dbReference type="Proteomes" id="UP001596201">
    <property type="component" value="Unassembled WGS sequence"/>
</dbReference>
<name>A0ABD5RH08_9EURY</name>
<dbReference type="SMART" id="SM00564">
    <property type="entry name" value="PQQ"/>
    <property type="match status" value="6"/>
</dbReference>
<organism evidence="3 4">
    <name type="scientific">Salinirubrum litoreum</name>
    <dbReference type="NCBI Taxonomy" id="1126234"/>
    <lineage>
        <taxon>Archaea</taxon>
        <taxon>Methanobacteriati</taxon>
        <taxon>Methanobacteriota</taxon>
        <taxon>Stenosarchaea group</taxon>
        <taxon>Halobacteria</taxon>
        <taxon>Halobacteriales</taxon>
        <taxon>Haloferacaceae</taxon>
        <taxon>Salinirubrum</taxon>
    </lineage>
</organism>
<proteinExistence type="predicted"/>
<dbReference type="Gene3D" id="2.130.10.10">
    <property type="entry name" value="YVTN repeat-like/Quinoprotein amine dehydrogenase"/>
    <property type="match status" value="2"/>
</dbReference>
<dbReference type="PANTHER" id="PTHR34512:SF30">
    <property type="entry name" value="OUTER MEMBRANE PROTEIN ASSEMBLY FACTOR BAMB"/>
    <property type="match status" value="1"/>
</dbReference>
<dbReference type="InterPro" id="IPR002372">
    <property type="entry name" value="PQQ_rpt_dom"/>
</dbReference>